<gene>
    <name evidence="1" type="ORF">SAMN05444167_2733</name>
</gene>
<dbReference type="Proteomes" id="UP000182427">
    <property type="component" value="Chromosome I"/>
</dbReference>
<sequence length="56" mass="6802">MNTVIWKCEQYVAGKLHEKTIFENEEQARDFARKLYDVRPDTILRIEPMPIQHVWN</sequence>
<evidence type="ECO:0000313" key="1">
    <source>
        <dbReference type="EMBL" id="SDF57925.1"/>
    </source>
</evidence>
<evidence type="ECO:0000313" key="2">
    <source>
        <dbReference type="Proteomes" id="UP000182427"/>
    </source>
</evidence>
<organism evidence="1 2">
    <name type="scientific">Terriglobus roseus</name>
    <dbReference type="NCBI Taxonomy" id="392734"/>
    <lineage>
        <taxon>Bacteria</taxon>
        <taxon>Pseudomonadati</taxon>
        <taxon>Acidobacteriota</taxon>
        <taxon>Terriglobia</taxon>
        <taxon>Terriglobales</taxon>
        <taxon>Acidobacteriaceae</taxon>
        <taxon>Terriglobus</taxon>
    </lineage>
</organism>
<dbReference type="AlphaFoldDB" id="A0A1G7M8A2"/>
<reference evidence="1 2" key="1">
    <citation type="submission" date="2016-10" db="EMBL/GenBank/DDBJ databases">
        <authorList>
            <person name="de Groot N.N."/>
        </authorList>
    </citation>
    <scope>NUCLEOTIDE SEQUENCE [LARGE SCALE GENOMIC DNA]</scope>
    <source>
        <strain evidence="1 2">GAS232</strain>
    </source>
</reference>
<dbReference type="EMBL" id="LT629690">
    <property type="protein sequence ID" value="SDF57925.1"/>
    <property type="molecule type" value="Genomic_DNA"/>
</dbReference>
<name>A0A1G7M8A2_9BACT</name>
<keyword evidence="2" id="KW-1185">Reference proteome</keyword>
<accession>A0A1G7M8A2</accession>
<dbReference type="RefSeq" id="WP_172838274.1">
    <property type="nucleotide sequence ID" value="NZ_LT629690.1"/>
</dbReference>
<proteinExistence type="predicted"/>
<protein>
    <submittedName>
        <fullName evidence="1">Uncharacterized protein</fullName>
    </submittedName>
</protein>